<accession>A0ABW1D0B7</accession>
<proteinExistence type="predicted"/>
<dbReference type="RefSeq" id="WP_379519601.1">
    <property type="nucleotide sequence ID" value="NZ_JBHSPA010000052.1"/>
</dbReference>
<evidence type="ECO:0000313" key="2">
    <source>
        <dbReference type="Proteomes" id="UP001596058"/>
    </source>
</evidence>
<name>A0ABW1D0B7_9ACTN</name>
<dbReference type="Proteomes" id="UP001596058">
    <property type="component" value="Unassembled WGS sequence"/>
</dbReference>
<evidence type="ECO:0000313" key="1">
    <source>
        <dbReference type="EMBL" id="MFC5830111.1"/>
    </source>
</evidence>
<dbReference type="EMBL" id="JBHSPA010000052">
    <property type="protein sequence ID" value="MFC5830111.1"/>
    <property type="molecule type" value="Genomic_DNA"/>
</dbReference>
<comment type="caution">
    <text evidence="1">The sequence shown here is derived from an EMBL/GenBank/DDBJ whole genome shotgun (WGS) entry which is preliminary data.</text>
</comment>
<reference evidence="2" key="1">
    <citation type="journal article" date="2019" name="Int. J. Syst. Evol. Microbiol.">
        <title>The Global Catalogue of Microorganisms (GCM) 10K type strain sequencing project: providing services to taxonomists for standard genome sequencing and annotation.</title>
        <authorList>
            <consortium name="The Broad Institute Genomics Platform"/>
            <consortium name="The Broad Institute Genome Sequencing Center for Infectious Disease"/>
            <person name="Wu L."/>
            <person name="Ma J."/>
        </authorList>
    </citation>
    <scope>NUCLEOTIDE SEQUENCE [LARGE SCALE GENOMIC DNA]</scope>
    <source>
        <strain evidence="2">CCUG 53903</strain>
    </source>
</reference>
<protein>
    <submittedName>
        <fullName evidence="1">Uncharacterized protein</fullName>
    </submittedName>
</protein>
<gene>
    <name evidence="1" type="ORF">ACFPZ3_40170</name>
</gene>
<organism evidence="1 2">
    <name type="scientific">Nonomuraea insulae</name>
    <dbReference type="NCBI Taxonomy" id="1616787"/>
    <lineage>
        <taxon>Bacteria</taxon>
        <taxon>Bacillati</taxon>
        <taxon>Actinomycetota</taxon>
        <taxon>Actinomycetes</taxon>
        <taxon>Streptosporangiales</taxon>
        <taxon>Streptosporangiaceae</taxon>
        <taxon>Nonomuraea</taxon>
    </lineage>
</organism>
<sequence>MLDHHLAELFQAASDRDPDRLFACVPRLYEATEGVDEASLSAVAARLSELFDLVPPSIGARLGVLAGALVERGADPMPLAGPLVRGLTEHLELSARFAAAWRSITGEEPPEPDDDDPEWTVTVAARLSGIEEREAFGLADAWALAHLSSMPVLSILQLSPRVRAELPGRDRLVEALSAVLDDRDDLEWLAGLLSVLDEEHLIVLHRETGRGFEIVIGGMGDNFQLHTLLADAVSGPASEGFIEGVQPEFGWVVSATDGPVPPEADSVSGQFNLVDANGKWIWNEGIPASIPLLEGRRVVVLDPPPYQRTWSAGRRYPMMRATVRMERILPADEAAAWMSRIAPEGGFTN</sequence>
<keyword evidence="2" id="KW-1185">Reference proteome</keyword>